<sequence>MAFVAGVGGGVPATGREVRTCERRGVIVMGKGKGSGRRNAPLRKPNQAGPEIPDDGTPIFTILVRSEKGAKLWYPCGAVQGDKRSKGLVEGMQSSWGKALYGSALDRGIAGTVYKDGSRFTENAVRMFPALRSSMNNLQFGYRISAAGMETTKTKLITEEMGMPFLKWVQYKVSSQFQELTGQKAPAQ</sequence>
<evidence type="ECO:0000256" key="1">
    <source>
        <dbReference type="SAM" id="MobiDB-lite"/>
    </source>
</evidence>
<gene>
    <name evidence="2" type="ORF">NDN08_005696</name>
</gene>
<dbReference type="PANTHER" id="PTHR48191">
    <property type="entry name" value="PROTEIN HHL1 CHLOROPLASTIC"/>
    <property type="match status" value="1"/>
</dbReference>
<evidence type="ECO:0000313" key="3">
    <source>
        <dbReference type="Proteomes" id="UP001157974"/>
    </source>
</evidence>
<organism evidence="2 3">
    <name type="scientific">Rhodosorus marinus</name>
    <dbReference type="NCBI Taxonomy" id="101924"/>
    <lineage>
        <taxon>Eukaryota</taxon>
        <taxon>Rhodophyta</taxon>
        <taxon>Stylonematophyceae</taxon>
        <taxon>Stylonematales</taxon>
        <taxon>Stylonemataceae</taxon>
        <taxon>Rhodosorus</taxon>
    </lineage>
</organism>
<keyword evidence="3" id="KW-1185">Reference proteome</keyword>
<name>A0AAV8V516_9RHOD</name>
<evidence type="ECO:0000313" key="2">
    <source>
        <dbReference type="EMBL" id="KAJ8908997.1"/>
    </source>
</evidence>
<protein>
    <submittedName>
        <fullName evidence="2">Uncharacterized protein</fullName>
    </submittedName>
</protein>
<dbReference type="Proteomes" id="UP001157974">
    <property type="component" value="Unassembled WGS sequence"/>
</dbReference>
<comment type="caution">
    <text evidence="2">The sequence shown here is derived from an EMBL/GenBank/DDBJ whole genome shotgun (WGS) entry which is preliminary data.</text>
</comment>
<dbReference type="AlphaFoldDB" id="A0AAV8V516"/>
<proteinExistence type="predicted"/>
<feature type="region of interest" description="Disordered" evidence="1">
    <location>
        <begin position="30"/>
        <end position="55"/>
    </location>
</feature>
<dbReference type="Pfam" id="PF20133">
    <property type="entry name" value="HHL1-like"/>
    <property type="match status" value="1"/>
</dbReference>
<dbReference type="EMBL" id="JAMWBK010000001">
    <property type="protein sequence ID" value="KAJ8908997.1"/>
    <property type="molecule type" value="Genomic_DNA"/>
</dbReference>
<accession>A0AAV8V516</accession>
<dbReference type="PANTHER" id="PTHR48191:SF2">
    <property type="entry name" value="PROTEIN HHL1, CHLOROPLASTIC"/>
    <property type="match status" value="1"/>
</dbReference>
<dbReference type="InterPro" id="IPR045388">
    <property type="entry name" value="HHL1-like"/>
</dbReference>
<reference evidence="2 3" key="1">
    <citation type="journal article" date="2023" name="Nat. Commun.">
        <title>Origin of minicircular mitochondrial genomes in red algae.</title>
        <authorList>
            <person name="Lee Y."/>
            <person name="Cho C.H."/>
            <person name="Lee Y.M."/>
            <person name="Park S.I."/>
            <person name="Yang J.H."/>
            <person name="West J.A."/>
            <person name="Bhattacharya D."/>
            <person name="Yoon H.S."/>
        </authorList>
    </citation>
    <scope>NUCLEOTIDE SEQUENCE [LARGE SCALE GENOMIC DNA]</scope>
    <source>
        <strain evidence="2 3">CCMP1338</strain>
        <tissue evidence="2">Whole cell</tissue>
    </source>
</reference>